<evidence type="ECO:0000313" key="1">
    <source>
        <dbReference type="EMBL" id="KAI3678936.1"/>
    </source>
</evidence>
<sequence>MHLQNLKTPPYRSSYAVAVKSHNPSPIFRRPSLLINTFLYESKSKNNRVKSKNKMKFQIEDVTVYFPYDHIYPEQYSYMIELKRSLDAKGHCLLEMPTGTGKTIALLSLITSYTLSKPSNPVKLLYCTRTVHEMEKTLAELKLLHKYQLDNIGPAARMLALGLSSRKNLCVNPDVVSAENRDSVDAGCRKLTASWVRAVAIENPNVPTCSFFERYEKAGGDAVLPPGVYTLQDLRVFGKEKGWCPYFLARHMVQFANVVVYSYQYLLDPKVAGIISKEMQRESVVVFDEAHNIDNVCIEALSVSVRRQTLEGASRNLNKMSQEIDRFKATDAGRLRAEYNRLVEGLAQRGNLPLGDTWLANPALPDDILKEAVPGNIRRAEHFLSVLRRLVQYLKGRLETENVEKEGPVTFVNSVNSHVGIDQKMLKFCYDRLHSLMLTLEITDTDEFLHIQTICDFATLVGTYTRGFSIIIEPYDERMPHIPDPVLQLSCHDASLAIKPVFDRFQSVVITSGTLSPIDLYPRLLNFNPVVSRSFTMSLTRDCICPMVLSRGSDQLPVSTKFDLRSDPGVERNYGRLLLEMVSVVPDGIVCFFVSYSYMDAIVNSWNETGILKEIMQRKLVFIETQDVVETTLALDNYRKACDCGRGAVFFSVARGKVAEGIDFDRHYGRLVIMFGVPFQYTLSRILLARLEYLRETFQIKEGDFLTFDALRQAAQCVGRVIRSKADYGMMIFADKRYTRHDKRSKLPGWILSHLRDAHLNLSTDMAVHIAREFLRKMAQPYDKTGGGGKKTLLSQEDLEKMNGIEGMMF</sequence>
<comment type="caution">
    <text evidence="1">The sequence shown here is derived from an EMBL/GenBank/DDBJ whole genome shotgun (WGS) entry which is preliminary data.</text>
</comment>
<dbReference type="Proteomes" id="UP001055879">
    <property type="component" value="Linkage Group LG14"/>
</dbReference>
<reference evidence="2" key="1">
    <citation type="journal article" date="2022" name="Mol. Ecol. Resour.">
        <title>The genomes of chicory, endive, great burdock and yacon provide insights into Asteraceae palaeo-polyploidization history and plant inulin production.</title>
        <authorList>
            <person name="Fan W."/>
            <person name="Wang S."/>
            <person name="Wang H."/>
            <person name="Wang A."/>
            <person name="Jiang F."/>
            <person name="Liu H."/>
            <person name="Zhao H."/>
            <person name="Xu D."/>
            <person name="Zhang Y."/>
        </authorList>
    </citation>
    <scope>NUCLEOTIDE SEQUENCE [LARGE SCALE GENOMIC DNA]</scope>
    <source>
        <strain evidence="2">cv. Niubang</strain>
    </source>
</reference>
<protein>
    <submittedName>
        <fullName evidence="1">Uncharacterized protein</fullName>
    </submittedName>
</protein>
<proteinExistence type="predicted"/>
<accession>A0ACB8Y572</accession>
<gene>
    <name evidence="1" type="ORF">L6452_38240</name>
</gene>
<keyword evidence="2" id="KW-1185">Reference proteome</keyword>
<organism evidence="1 2">
    <name type="scientific">Arctium lappa</name>
    <name type="common">Greater burdock</name>
    <name type="synonym">Lappa major</name>
    <dbReference type="NCBI Taxonomy" id="4217"/>
    <lineage>
        <taxon>Eukaryota</taxon>
        <taxon>Viridiplantae</taxon>
        <taxon>Streptophyta</taxon>
        <taxon>Embryophyta</taxon>
        <taxon>Tracheophyta</taxon>
        <taxon>Spermatophyta</taxon>
        <taxon>Magnoliopsida</taxon>
        <taxon>eudicotyledons</taxon>
        <taxon>Gunneridae</taxon>
        <taxon>Pentapetalae</taxon>
        <taxon>asterids</taxon>
        <taxon>campanulids</taxon>
        <taxon>Asterales</taxon>
        <taxon>Asteraceae</taxon>
        <taxon>Carduoideae</taxon>
        <taxon>Cardueae</taxon>
        <taxon>Arctiinae</taxon>
        <taxon>Arctium</taxon>
    </lineage>
</organism>
<evidence type="ECO:0000313" key="2">
    <source>
        <dbReference type="Proteomes" id="UP001055879"/>
    </source>
</evidence>
<reference evidence="1 2" key="2">
    <citation type="journal article" date="2022" name="Mol. Ecol. Resour.">
        <title>The genomes of chicory, endive, great burdock and yacon provide insights into Asteraceae paleo-polyploidization history and plant inulin production.</title>
        <authorList>
            <person name="Fan W."/>
            <person name="Wang S."/>
            <person name="Wang H."/>
            <person name="Wang A."/>
            <person name="Jiang F."/>
            <person name="Liu H."/>
            <person name="Zhao H."/>
            <person name="Xu D."/>
            <person name="Zhang Y."/>
        </authorList>
    </citation>
    <scope>NUCLEOTIDE SEQUENCE [LARGE SCALE GENOMIC DNA]</scope>
    <source>
        <strain evidence="2">cv. Niubang</strain>
    </source>
</reference>
<name>A0ACB8Y572_ARCLA</name>
<dbReference type="EMBL" id="CM042060">
    <property type="protein sequence ID" value="KAI3678936.1"/>
    <property type="molecule type" value="Genomic_DNA"/>
</dbReference>